<feature type="domain" description="Fe2OG dioxygenase" evidence="11">
    <location>
        <begin position="173"/>
        <end position="276"/>
    </location>
</feature>
<reference evidence="12 13" key="1">
    <citation type="submission" date="2022-03" db="EMBL/GenBank/DDBJ databases">
        <authorList>
            <person name="Macdonald S."/>
            <person name="Ahmed S."/>
            <person name="Newling K."/>
        </authorList>
    </citation>
    <scope>NUCLEOTIDE SEQUENCE [LARGE SCALE GENOMIC DNA]</scope>
</reference>
<evidence type="ECO:0000256" key="5">
    <source>
        <dbReference type="ARBA" id="ARBA00023004"/>
    </source>
</evidence>
<sequence length="330" mass="36797">MVLPSSTPSLTGKKAKPSPECNFRVINFSSPDRSKLSEKIVKACEVYGFFKVINHGVKPEIIWRFQREGEEFFKSRTEKQRAGPASPFGYACKNIGFNGDLGELEYLLLHANPTSVADKSETISHDDPFKFSSATNDYIRAVKDLACEVIDLTLENLWGHRSSQVSELIRDVRSDSILRLNHYPPAVRGSANQIGFGEHSDPQILTVLRSNDVDGLEICSPDGLWISVPSDPTCFYVLVGDCLQALTNGRLASVRHRVLANTAGKPRMSAMYFAAPPLEAKISPLPEMVSQENPRKYNSFTWGDYKKATYSLRLGVPRLEFFKTSQVAET</sequence>
<dbReference type="GO" id="GO:0046872">
    <property type="term" value="F:metal ion binding"/>
    <property type="evidence" value="ECO:0007669"/>
    <property type="project" value="UniProtKB-KW"/>
</dbReference>
<dbReference type="Pfam" id="PF14226">
    <property type="entry name" value="DIOX_N"/>
    <property type="match status" value="1"/>
</dbReference>
<evidence type="ECO:0000313" key="13">
    <source>
        <dbReference type="Proteomes" id="UP001642260"/>
    </source>
</evidence>
<evidence type="ECO:0000256" key="8">
    <source>
        <dbReference type="ARBA" id="ARBA00061282"/>
    </source>
</evidence>
<organism evidence="12 13">
    <name type="scientific">Eruca vesicaria subsp. sativa</name>
    <name type="common">Garden rocket</name>
    <name type="synonym">Eruca sativa</name>
    <dbReference type="NCBI Taxonomy" id="29727"/>
    <lineage>
        <taxon>Eukaryota</taxon>
        <taxon>Viridiplantae</taxon>
        <taxon>Streptophyta</taxon>
        <taxon>Embryophyta</taxon>
        <taxon>Tracheophyta</taxon>
        <taxon>Spermatophyta</taxon>
        <taxon>Magnoliopsida</taxon>
        <taxon>eudicotyledons</taxon>
        <taxon>Gunneridae</taxon>
        <taxon>Pentapetalae</taxon>
        <taxon>rosids</taxon>
        <taxon>malvids</taxon>
        <taxon>Brassicales</taxon>
        <taxon>Brassicaceae</taxon>
        <taxon>Brassiceae</taxon>
        <taxon>Eruca</taxon>
    </lineage>
</organism>
<dbReference type="PROSITE" id="PS51471">
    <property type="entry name" value="FE2OG_OXY"/>
    <property type="match status" value="1"/>
</dbReference>
<dbReference type="EMBL" id="CAKOAT010213155">
    <property type="protein sequence ID" value="CAH8355889.1"/>
    <property type="molecule type" value="Genomic_DNA"/>
</dbReference>
<comment type="caution">
    <text evidence="12">The sequence shown here is derived from an EMBL/GenBank/DDBJ whole genome shotgun (WGS) entry which is preliminary data.</text>
</comment>
<keyword evidence="4 10" id="KW-0560">Oxidoreductase</keyword>
<comment type="catalytic activity">
    <reaction evidence="7">
        <text>gibberellin A1 + 2-oxoglutarate + O2 = gibberellin A8 + succinate + CO2</text>
        <dbReference type="Rhea" id="RHEA:15005"/>
        <dbReference type="ChEBI" id="CHEBI:15379"/>
        <dbReference type="ChEBI" id="CHEBI:16526"/>
        <dbReference type="ChEBI" id="CHEBI:16810"/>
        <dbReference type="ChEBI" id="CHEBI:30031"/>
        <dbReference type="ChEBI" id="CHEBI:58524"/>
        <dbReference type="ChEBI" id="CHEBI:58594"/>
        <dbReference type="EC" id="1.14.11.13"/>
    </reaction>
</comment>
<keyword evidence="13" id="KW-1185">Reference proteome</keyword>
<dbReference type="InterPro" id="IPR027443">
    <property type="entry name" value="IPNS-like_sf"/>
</dbReference>
<keyword evidence="2 10" id="KW-0479">Metal-binding</keyword>
<evidence type="ECO:0000256" key="7">
    <source>
        <dbReference type="ARBA" id="ARBA00052204"/>
    </source>
</evidence>
<protein>
    <recommendedName>
        <fullName evidence="9">gibberellin 2beta-dioxygenase</fullName>
        <ecNumber evidence="9">1.14.11.13</ecNumber>
    </recommendedName>
</protein>
<dbReference type="Pfam" id="PF03171">
    <property type="entry name" value="2OG-FeII_Oxy"/>
    <property type="match status" value="1"/>
</dbReference>
<evidence type="ECO:0000256" key="3">
    <source>
        <dbReference type="ARBA" id="ARBA00022964"/>
    </source>
</evidence>
<evidence type="ECO:0000259" key="11">
    <source>
        <dbReference type="PROSITE" id="PS51471"/>
    </source>
</evidence>
<dbReference type="PANTHER" id="PTHR47990">
    <property type="entry name" value="2-OXOGLUTARATE (2OG) AND FE(II)-DEPENDENT OXYGENASE SUPERFAMILY PROTEIN-RELATED"/>
    <property type="match status" value="1"/>
</dbReference>
<keyword evidence="3" id="KW-0223">Dioxygenase</keyword>
<evidence type="ECO:0000256" key="6">
    <source>
        <dbReference type="ARBA" id="ARBA00037909"/>
    </source>
</evidence>
<dbReference type="FunFam" id="2.60.120.330:FF:000025">
    <property type="entry name" value="Gibberellin 2-beta-dioxygenase 2"/>
    <property type="match status" value="1"/>
</dbReference>
<dbReference type="EC" id="1.14.11.13" evidence="9"/>
<dbReference type="InterPro" id="IPR005123">
    <property type="entry name" value="Oxoglu/Fe-dep_dioxygenase_dom"/>
</dbReference>
<dbReference type="Proteomes" id="UP001642260">
    <property type="component" value="Unassembled WGS sequence"/>
</dbReference>
<proteinExistence type="inferred from homology"/>
<dbReference type="InterPro" id="IPR050231">
    <property type="entry name" value="Iron_ascorbate_oxido_reductase"/>
</dbReference>
<gene>
    <name evidence="12" type="ORF">ERUC_LOCUS21644</name>
</gene>
<dbReference type="SUPFAM" id="SSF51197">
    <property type="entry name" value="Clavaminate synthase-like"/>
    <property type="match status" value="1"/>
</dbReference>
<evidence type="ECO:0000256" key="2">
    <source>
        <dbReference type="ARBA" id="ARBA00022723"/>
    </source>
</evidence>
<name>A0ABC8KAB9_ERUVS</name>
<accession>A0ABC8KAB9</accession>
<dbReference type="GO" id="GO:0045543">
    <property type="term" value="F:gibberellin 2-beta-dioxygenase activity"/>
    <property type="evidence" value="ECO:0007669"/>
    <property type="project" value="UniProtKB-EC"/>
</dbReference>
<evidence type="ECO:0000256" key="10">
    <source>
        <dbReference type="RuleBase" id="RU003682"/>
    </source>
</evidence>
<comment type="similarity">
    <text evidence="8">Belongs to the iron/ascorbate-dependent oxidoreductase family. GA2OX subfamily.</text>
</comment>
<keyword evidence="5 10" id="KW-0408">Iron</keyword>
<evidence type="ECO:0000256" key="9">
    <source>
        <dbReference type="ARBA" id="ARBA00066708"/>
    </source>
</evidence>
<dbReference type="InterPro" id="IPR044861">
    <property type="entry name" value="IPNS-like_FE2OG_OXY"/>
</dbReference>
<evidence type="ECO:0000256" key="1">
    <source>
        <dbReference type="ARBA" id="ARBA00004972"/>
    </source>
</evidence>
<dbReference type="InterPro" id="IPR026992">
    <property type="entry name" value="DIOX_N"/>
</dbReference>
<evidence type="ECO:0000313" key="12">
    <source>
        <dbReference type="EMBL" id="CAH8355889.1"/>
    </source>
</evidence>
<dbReference type="GO" id="GO:0009685">
    <property type="term" value="P:gibberellin metabolic process"/>
    <property type="evidence" value="ECO:0007669"/>
    <property type="project" value="UniProtKB-ARBA"/>
</dbReference>
<dbReference type="Gene3D" id="2.60.120.330">
    <property type="entry name" value="B-lactam Antibiotic, Isopenicillin N Synthase, Chain"/>
    <property type="match status" value="1"/>
</dbReference>
<comment type="pathway">
    <text evidence="6">Plant hormone biosynthesis; gibberellin biosynthesis.</text>
</comment>
<evidence type="ECO:0000256" key="4">
    <source>
        <dbReference type="ARBA" id="ARBA00023002"/>
    </source>
</evidence>
<comment type="pathway">
    <text evidence="1">Hormone biosynthesis.</text>
</comment>
<dbReference type="AlphaFoldDB" id="A0ABC8KAB9"/>